<evidence type="ECO:0000313" key="1">
    <source>
        <dbReference type="EMBL" id="MFB9571917.1"/>
    </source>
</evidence>
<dbReference type="Proteomes" id="UP001589710">
    <property type="component" value="Unassembled WGS sequence"/>
</dbReference>
<gene>
    <name evidence="1" type="ORF">ACFFTL_06095</name>
</gene>
<name>A0ABV5R240_9ACTN</name>
<sequence length="372" mass="39986">MDPINLLDQLRSVGVPAQRGRASAIRQLVLQASAPIVARALGYHDKTTTRLVTAAGGTWSRYAPGDHSRWPGRTLLLRAGGRFNRRMAETDIDLGVVTAPSGVLVLGMASWTDHWPQLGRPLSERASAAASTGGGHVHDSMCEMVAVPAAGDRPLMVRASTTASPFDGGPTLAVLEIDLGLPWAGTTGNEPIILGDLPVDRCGMVLGDALALDSWTGDGHPSTDGLADVTYWGGYAEAAHLQFGGELILQHGSQVRGWLDLPLDDAEKLVDTLNDWEGDEQGRGVMVAIDEHTDFHRFNRTSWTHPLQIGAIEVAGCPVLGINWDSGDHSMRHRGERRFGQVYPVTLQPGPKDQTTMRWTIPPYAPGHDGTD</sequence>
<organism evidence="1 2">
    <name type="scientific">Streptomyces yanii</name>
    <dbReference type="NCBI Taxonomy" id="78510"/>
    <lineage>
        <taxon>Bacteria</taxon>
        <taxon>Bacillati</taxon>
        <taxon>Actinomycetota</taxon>
        <taxon>Actinomycetes</taxon>
        <taxon>Kitasatosporales</taxon>
        <taxon>Streptomycetaceae</taxon>
        <taxon>Streptomyces</taxon>
    </lineage>
</organism>
<protein>
    <submittedName>
        <fullName evidence="1">Uncharacterized protein</fullName>
    </submittedName>
</protein>
<dbReference type="EMBL" id="JBHMCG010000024">
    <property type="protein sequence ID" value="MFB9571917.1"/>
    <property type="molecule type" value="Genomic_DNA"/>
</dbReference>
<comment type="caution">
    <text evidence="1">The sequence shown here is derived from an EMBL/GenBank/DDBJ whole genome shotgun (WGS) entry which is preliminary data.</text>
</comment>
<accession>A0ABV5R240</accession>
<proteinExistence type="predicted"/>
<keyword evidence="2" id="KW-1185">Reference proteome</keyword>
<dbReference type="RefSeq" id="WP_345516210.1">
    <property type="nucleotide sequence ID" value="NZ_BAAAXD010000035.1"/>
</dbReference>
<evidence type="ECO:0000313" key="2">
    <source>
        <dbReference type="Proteomes" id="UP001589710"/>
    </source>
</evidence>
<reference evidence="1 2" key="1">
    <citation type="submission" date="2024-09" db="EMBL/GenBank/DDBJ databases">
        <authorList>
            <person name="Sun Q."/>
            <person name="Mori K."/>
        </authorList>
    </citation>
    <scope>NUCLEOTIDE SEQUENCE [LARGE SCALE GENOMIC DNA]</scope>
    <source>
        <strain evidence="1 2">JCM 3331</strain>
    </source>
</reference>